<dbReference type="AlphaFoldDB" id="A0A7K1KT15"/>
<gene>
    <name evidence="2" type="ORF">GNZ18_01745</name>
</gene>
<dbReference type="InterPro" id="IPR001387">
    <property type="entry name" value="Cro/C1-type_HTH"/>
</dbReference>
<keyword evidence="3" id="KW-1185">Reference proteome</keyword>
<proteinExistence type="predicted"/>
<evidence type="ECO:0000259" key="1">
    <source>
        <dbReference type="PROSITE" id="PS50943"/>
    </source>
</evidence>
<protein>
    <submittedName>
        <fullName evidence="2">XRE family transcriptional regulator</fullName>
    </submittedName>
</protein>
<reference evidence="2 3" key="1">
    <citation type="submission" date="2019-11" db="EMBL/GenBank/DDBJ databases">
        <authorList>
            <person name="Cao P."/>
        </authorList>
    </citation>
    <scope>NUCLEOTIDE SEQUENCE [LARGE SCALE GENOMIC DNA]</scope>
    <source>
        <strain evidence="2 3">NEAU-AAG5</strain>
    </source>
</reference>
<dbReference type="Gene3D" id="1.10.260.40">
    <property type="entry name" value="lambda repressor-like DNA-binding domains"/>
    <property type="match status" value="1"/>
</dbReference>
<feature type="domain" description="HTH cro/C1-type" evidence="1">
    <location>
        <begin position="1"/>
        <end position="48"/>
    </location>
</feature>
<organism evidence="2 3">
    <name type="scientific">Actinomadura litoris</name>
    <dbReference type="NCBI Taxonomy" id="2678616"/>
    <lineage>
        <taxon>Bacteria</taxon>
        <taxon>Bacillati</taxon>
        <taxon>Actinomycetota</taxon>
        <taxon>Actinomycetes</taxon>
        <taxon>Streptosporangiales</taxon>
        <taxon>Thermomonosporaceae</taxon>
        <taxon>Actinomadura</taxon>
    </lineage>
</organism>
<dbReference type="Proteomes" id="UP000432015">
    <property type="component" value="Unassembled WGS sequence"/>
</dbReference>
<name>A0A7K1KT15_9ACTN</name>
<dbReference type="InterPro" id="IPR010982">
    <property type="entry name" value="Lambda_DNA-bd_dom_sf"/>
</dbReference>
<sequence>MSREVLAGLVGKSVRWVKAVERGEIQQPKLPMLLTLAEALKVRDIAELTGGRALPVTMFHGPGHPALPAVRDAINAVVVPIGDGPPPLGHLRARLDAAWRARHAAPDHRTVLGALLPDLIRDARRAVRAYEGADRRRALALLAGVYNLAQFFLAYQPASDLLWRVAERGIMAAEESEDPSAFAGAVWLAVQAHRDVNDFDAAEGVNRQGLELLEPHIGTATTELRALWGALHHEAAYTAARAGQRGTAWGWWERADEIARRLPSGFYEPMTSFSRVVMGAHAVTVAVEARQGGEARRQATRFADAAIPSQPRKGRHLIEVARAWQLAGDGHATLGALNDAFAAAPETIRYNGFAKRMTLELAEGPSNLRRAARDLADRIGVLV</sequence>
<dbReference type="PROSITE" id="PS50943">
    <property type="entry name" value="HTH_CROC1"/>
    <property type="match status" value="1"/>
</dbReference>
<evidence type="ECO:0000313" key="3">
    <source>
        <dbReference type="Proteomes" id="UP000432015"/>
    </source>
</evidence>
<accession>A0A7K1KT15</accession>
<dbReference type="SUPFAM" id="SSF47413">
    <property type="entry name" value="lambda repressor-like DNA-binding domains"/>
    <property type="match status" value="1"/>
</dbReference>
<dbReference type="GO" id="GO:0003677">
    <property type="term" value="F:DNA binding"/>
    <property type="evidence" value="ECO:0007669"/>
    <property type="project" value="InterPro"/>
</dbReference>
<evidence type="ECO:0000313" key="2">
    <source>
        <dbReference type="EMBL" id="MUN35330.1"/>
    </source>
</evidence>
<dbReference type="EMBL" id="WOFH01000001">
    <property type="protein sequence ID" value="MUN35330.1"/>
    <property type="molecule type" value="Genomic_DNA"/>
</dbReference>
<comment type="caution">
    <text evidence="2">The sequence shown here is derived from an EMBL/GenBank/DDBJ whole genome shotgun (WGS) entry which is preliminary data.</text>
</comment>